<dbReference type="PANTHER" id="PTHR16029:SF11">
    <property type="entry name" value="CENTROSOMAL PROTEIN OF 192 KDA"/>
    <property type="match status" value="1"/>
</dbReference>
<name>A0A8N5HZL0_GEOFO</name>
<dbReference type="Pfam" id="PF22060">
    <property type="entry name" value="Cep192_D1"/>
    <property type="match status" value="1"/>
</dbReference>
<dbReference type="InterPro" id="IPR054086">
    <property type="entry name" value="Cep192-like_D2"/>
</dbReference>
<feature type="region of interest" description="Disordered" evidence="1">
    <location>
        <begin position="997"/>
        <end position="1018"/>
    </location>
</feature>
<evidence type="ECO:0000259" key="5">
    <source>
        <dbReference type="Pfam" id="PF22066"/>
    </source>
</evidence>
<dbReference type="Pfam" id="PF25763">
    <property type="entry name" value="Aurora-A_bind_CEP192"/>
    <property type="match status" value="1"/>
</dbReference>
<dbReference type="GeneID" id="102044190"/>
<dbReference type="InterPro" id="IPR013783">
    <property type="entry name" value="Ig-like_fold"/>
</dbReference>
<dbReference type="GO" id="GO:0090222">
    <property type="term" value="P:centrosome-templated microtubule nucleation"/>
    <property type="evidence" value="ECO:0007669"/>
    <property type="project" value="InterPro"/>
</dbReference>
<dbReference type="Pfam" id="PF22074">
    <property type="entry name" value="Cep192_D5"/>
    <property type="match status" value="1"/>
</dbReference>
<evidence type="ECO:0000313" key="10">
    <source>
        <dbReference type="Proteomes" id="UP000504602"/>
    </source>
</evidence>
<dbReference type="InterPro" id="IPR054092">
    <property type="entry name" value="Cep192-like_D6"/>
</dbReference>
<dbReference type="Pfam" id="PF25765">
    <property type="entry name" value="PLK4_bind_CEP192"/>
    <property type="match status" value="1"/>
</dbReference>
<gene>
    <name evidence="11" type="primary">CEP192</name>
</gene>
<dbReference type="PANTHER" id="PTHR16029">
    <property type="entry name" value="CENTROSOMAL PROTEIN OF 192 KDA"/>
    <property type="match status" value="1"/>
</dbReference>
<evidence type="ECO:0000259" key="4">
    <source>
        <dbReference type="Pfam" id="PF22065"/>
    </source>
</evidence>
<dbReference type="Pfam" id="PF22073">
    <property type="entry name" value="Cep192_D4"/>
    <property type="match status" value="1"/>
</dbReference>
<dbReference type="InterPro" id="IPR039103">
    <property type="entry name" value="Spd-2/CEP192"/>
</dbReference>
<dbReference type="InterPro" id="IPR054085">
    <property type="entry name" value="Cep192-like_D1"/>
</dbReference>
<dbReference type="InterPro" id="IPR054091">
    <property type="entry name" value="Cep192-like_D5"/>
</dbReference>
<dbReference type="GO" id="GO:0019901">
    <property type="term" value="F:protein kinase binding"/>
    <property type="evidence" value="ECO:0007669"/>
    <property type="project" value="TreeGrafter"/>
</dbReference>
<evidence type="ECO:0000259" key="9">
    <source>
        <dbReference type="Pfam" id="PF22076"/>
    </source>
</evidence>
<dbReference type="OrthoDB" id="67059at2759"/>
<evidence type="ECO:0000259" key="2">
    <source>
        <dbReference type="Pfam" id="PF22060"/>
    </source>
</evidence>
<organism evidence="10 11">
    <name type="scientific">Geospiza fortis</name>
    <name type="common">Medium ground-finch</name>
    <dbReference type="NCBI Taxonomy" id="48883"/>
    <lineage>
        <taxon>Eukaryota</taxon>
        <taxon>Metazoa</taxon>
        <taxon>Chordata</taxon>
        <taxon>Craniata</taxon>
        <taxon>Vertebrata</taxon>
        <taxon>Euteleostomi</taxon>
        <taxon>Archelosauria</taxon>
        <taxon>Archosauria</taxon>
        <taxon>Dinosauria</taxon>
        <taxon>Saurischia</taxon>
        <taxon>Theropoda</taxon>
        <taxon>Coelurosauria</taxon>
        <taxon>Aves</taxon>
        <taxon>Neognathae</taxon>
        <taxon>Neoaves</taxon>
        <taxon>Telluraves</taxon>
        <taxon>Australaves</taxon>
        <taxon>Passeriformes</taxon>
        <taxon>Thraupidae</taxon>
        <taxon>Geospiza</taxon>
    </lineage>
</organism>
<dbReference type="GO" id="GO:0051298">
    <property type="term" value="P:centrosome duplication"/>
    <property type="evidence" value="ECO:0007669"/>
    <property type="project" value="InterPro"/>
</dbReference>
<dbReference type="InterPro" id="IPR054089">
    <property type="entry name" value="Cep192-like_D3"/>
</dbReference>
<evidence type="ECO:0000259" key="3">
    <source>
        <dbReference type="Pfam" id="PF22064"/>
    </source>
</evidence>
<dbReference type="InterPro" id="IPR057665">
    <property type="entry name" value="CEP192_PLK4_bind"/>
</dbReference>
<accession>A0A8N5HZL0</accession>
<protein>
    <submittedName>
        <fullName evidence="11">Centrosomal protein of 192 kDa</fullName>
    </submittedName>
</protein>
<dbReference type="CDD" id="cd21856">
    <property type="entry name" value="Plk4BD_Cep192"/>
    <property type="match status" value="1"/>
</dbReference>
<feature type="domain" description="Cep192/Spd-2-like" evidence="7">
    <location>
        <begin position="1763"/>
        <end position="1880"/>
    </location>
</feature>
<proteinExistence type="predicted"/>
<feature type="compositionally biased region" description="Basic and acidic residues" evidence="1">
    <location>
        <begin position="937"/>
        <end position="953"/>
    </location>
</feature>
<feature type="domain" description="Cep192-like" evidence="4">
    <location>
        <begin position="2260"/>
        <end position="2382"/>
    </location>
</feature>
<evidence type="ECO:0000259" key="7">
    <source>
        <dbReference type="Pfam" id="PF22073"/>
    </source>
</evidence>
<keyword evidence="10" id="KW-1185">Reference proteome</keyword>
<dbReference type="GO" id="GO:0071539">
    <property type="term" value="P:protein localization to centrosome"/>
    <property type="evidence" value="ECO:0007669"/>
    <property type="project" value="InterPro"/>
</dbReference>
<dbReference type="GO" id="GO:0090307">
    <property type="term" value="P:mitotic spindle assembly"/>
    <property type="evidence" value="ECO:0007669"/>
    <property type="project" value="TreeGrafter"/>
</dbReference>
<dbReference type="GO" id="GO:0000242">
    <property type="term" value="C:pericentriolar material"/>
    <property type="evidence" value="ECO:0007669"/>
    <property type="project" value="TreeGrafter"/>
</dbReference>
<dbReference type="Pfam" id="PF22065">
    <property type="entry name" value="Cep192_D7"/>
    <property type="match status" value="1"/>
</dbReference>
<feature type="domain" description="Cep192-like" evidence="5">
    <location>
        <begin position="2426"/>
        <end position="2524"/>
    </location>
</feature>
<dbReference type="Pfam" id="PF22076">
    <property type="entry name" value="Cep192_D6"/>
    <property type="match status" value="1"/>
</dbReference>
<feature type="region of interest" description="Disordered" evidence="1">
    <location>
        <begin position="929"/>
        <end position="978"/>
    </location>
</feature>
<dbReference type="Pfam" id="PF22064">
    <property type="entry name" value="Cep192_D2"/>
    <property type="match status" value="1"/>
</dbReference>
<feature type="domain" description="Cep192-like" evidence="3">
    <location>
        <begin position="1495"/>
        <end position="1645"/>
    </location>
</feature>
<feature type="domain" description="Cep192-like" evidence="9">
    <location>
        <begin position="2120"/>
        <end position="2221"/>
    </location>
</feature>
<feature type="domain" description="Cep192-like" evidence="6">
    <location>
        <begin position="1649"/>
        <end position="1745"/>
    </location>
</feature>
<evidence type="ECO:0000313" key="11">
    <source>
        <dbReference type="RefSeq" id="XP_030914739.1"/>
    </source>
</evidence>
<dbReference type="InterPro" id="IPR054087">
    <property type="entry name" value="Cep192-like_D7"/>
</dbReference>
<feature type="compositionally biased region" description="Polar residues" evidence="1">
    <location>
        <begin position="997"/>
        <end position="1016"/>
    </location>
</feature>
<dbReference type="Proteomes" id="UP000504602">
    <property type="component" value="Unplaced"/>
</dbReference>
<evidence type="ECO:0000259" key="8">
    <source>
        <dbReference type="Pfam" id="PF22074"/>
    </source>
</evidence>
<dbReference type="InterPro" id="IPR054088">
    <property type="entry name" value="Cep192-like_D8"/>
</dbReference>
<dbReference type="GO" id="GO:0005814">
    <property type="term" value="C:centriole"/>
    <property type="evidence" value="ECO:0007669"/>
    <property type="project" value="TreeGrafter"/>
</dbReference>
<dbReference type="RefSeq" id="XP_030914739.1">
    <property type="nucleotide sequence ID" value="XM_031058879.1"/>
</dbReference>
<dbReference type="GO" id="GO:0005737">
    <property type="term" value="C:cytoplasm"/>
    <property type="evidence" value="ECO:0007669"/>
    <property type="project" value="TreeGrafter"/>
</dbReference>
<reference evidence="11" key="1">
    <citation type="submission" date="2025-08" db="UniProtKB">
        <authorList>
            <consortium name="RefSeq"/>
        </authorList>
    </citation>
    <scope>IDENTIFICATION</scope>
</reference>
<dbReference type="Pfam" id="PF22066">
    <property type="entry name" value="Cep192_D8"/>
    <property type="match status" value="1"/>
</dbReference>
<dbReference type="Gene3D" id="2.60.40.10">
    <property type="entry name" value="Immunoglobulins"/>
    <property type="match status" value="3"/>
</dbReference>
<dbReference type="InterPro" id="IPR057662">
    <property type="entry name" value="CEP192_Aurora-A_bind"/>
</dbReference>
<evidence type="ECO:0000259" key="6">
    <source>
        <dbReference type="Pfam" id="PF22067"/>
    </source>
</evidence>
<dbReference type="CTD" id="55125"/>
<dbReference type="Pfam" id="PF22067">
    <property type="entry name" value="Cep192_D3"/>
    <property type="match status" value="1"/>
</dbReference>
<dbReference type="InterPro" id="IPR054090">
    <property type="entry name" value="Cep192_Spd-2-like_dom"/>
</dbReference>
<feature type="domain" description="Cep192-like" evidence="2">
    <location>
        <begin position="1372"/>
        <end position="1493"/>
    </location>
</feature>
<sequence length="2528" mass="277504">MMEDFRNIADETFPSYLGQSLNSSASVLFENVTVSSNPGLPVAASTVARSQEGGDNRLRDDCASYLEGKHSPLSGSSHSSQSHPEPVERFALCFRDDMEIATQIEEPQPSCVNLKESHSIHGEQPQNVIEHSNYSQSTLREVLPLEQLEDLPNGIRFLPDVKSSKVGPSEPSEKMMEGAVSSVHLSNSLSSFLENEKLSSLLSTDEDSTGDDIDDEEFDNKLEAYFEQLIQPEIRRDTNLQNLSECCAALKLSENVILKENLKDSAGYGAVTEIDSGSASDEDSQNEGITGCPVQREMLPRAVQQMNSMTAGDVLDSRTAAELRLDSLYLQCMDGHKADVSDVLPKQEVESSVCQAASSDAEVLHTARGFLGRDTTPEVVSANAPQADATQCKAGLPDTYLSPAGDSCENLSLTTTDKGDLPHSIVYQNEEGKWVTDLAYYTAFDEEQDLNMSEGDKRNEEFITGSEAAAMIAQDQEEFEKAHRLMQAGKVGSLNASELANTSWRSANSFILPRTSDLHKDASYLRLSLGEFFGQRSEALGCLGGGSDVKRPSFGYYITSPKKRQPVPLLMRSDSSGGDIGREISQLSEVFSDDLEAQRKKHANFTSSEGSGHRVDTAAGIHENINTEAATKSKAKDGIHKGKFEDSLSNHSDSVLSISTIANAIANASSSAEPSQLAAMMMALSNKSKRTRVLPGAVKEAELSANEALSSNEENSEFDMEKYLKKTDENRCESEYESVMKHEASLRNLTSDTFLVGKDKHKDAFAEDWINNHSKQQGIEKRLLDYLNEESDSQNFSSLSGIPSRRDVIADNVHCSEKLSDLVNRKHLQSMDADIRSETLNENEAHTCGILSAAKMEVTQRNLLAYQNSNLTNACSIGEDKETVDQAGNAVPEPCNDLVERSAGNTVSFSNLKPAKQFSKYVSVSPTAAKPVQKLNNDNRKQNTEKRNKDASTPRRGNAKHVTFEKLSPTFQSSTEHKPVLPECDLNLEGEQCSFRPSTSPLIHSSPSETSGTAFSGSEVDFNYPSHCQESPCKENVVPQSVYSSPSMSRLTYVSASGSARKNSAVMRSPETSWDEDAGELSTTIIQASPVPLQEDRKENLEDRLRQRSRKKAILSIDQEQEENELAGLQRKPHNILDQELAKEGFLRINQLPFIPSNVPPNHEELDHVKSALPSKLCTFPPLSVNVDAQELCQDQTNKAQRQGLPSQNVLPVYSGLNTCLPCKNSSGEQHVHISTVKSHVTTSESQAISSSVPTLLTGHCLATTPFAQQHLGTKQPAGNAVLSQFHGCSAAGFGLPAGLPCSGIPGGHVENPLMLGIPLGANIGPGFLGAASLYNPHGTSWNNNILNIKPCTGQPLGAGGREWELSKSPGIGHIKVPEELKFPNACCVGIASQTVLSVYNPTDRWLQVNIGILSVSVNGERMDPVKYQCLVFKNKTIVGPYSANDLKILFLPSRSGIFQCILNVSSWPVSADAETIIQSEALASRVVLTAVAENPNLEVESGKGDCLDFGDLPFGNLKALPLKLINKTHAFMPIRLIINANAVAWRCFTFSKEPVNTSNEQMDAVSQTAAPSVVNHVIHASCDGQDPEALTVWVLFHAPKKQISSSDSLGPAEEFLARVDVEVDSPGPSTVIKSIFLRARAGTARICIPKDLKKIHLSASVGSTVKQQLSLVNSGNISVHLKVQTSDQDSSFAVKPEDLFLFPGEEQVVTVQFFPKSTTTTESILKILVLPSGPQFEVMIEGEVESGQNRPVSTAAGCSDIPPILSNKQFIAWGAVSLGSSVQKKLILRNDSPSVTQHLRLLIRGQDQDSFQLQSIFGSEQRLTSSWELRMRPKEDTNIYLMFTPTRVTCCFAKLEIKQLGIQSKPGIKFTIPLSGYGGTSNIILENVKKLSDSFLVTLEGSLSARSQQASFHVRNTGSRAAYVKVLCLGNLQTKAAMDPQVMRVSPEQFVLREGTHEVITVTWNPMEKNFSPSMVVSTLCLFWGDEVSRQQYRRAVMYKAEVEKRIIPENNLVRNAVFDEEFQGELLVTEVCDVPRETNDIHLFYANMQKVLLSVVGYSSCDQDGFQQSTGPQLELDRLENFVTHTAATLDVLPVKGPQGISLSAKNNDLAQNKSDSQETWAVTPEYLILTSPTLGETSDTRCVQILNNSNRMLAFELSWPAHCLTVTPQHGDVEPGGSTLILVSPNPSLATRPILIPWSGLIYIHCDNGLKFIKVLIQEAVTQSMSGSDFPCRRCDIITPQSENPTVDVPKPLPRFPLTEMDIKNRNIVFPKTRPGQSSENYLEMENKGNENLKWKISSFAPPYIKGVDGSGTVYRVPYSAFEFSHVSGTLEVHGQEKVAVIFSPRDKGDYSQFWDLEYYSVGNPSRKHKLKFQLSGNSTKAENETPVVKSSPSALKKTELAVTPERKAYSEGQPKRIRQKEVIQGVYAPEDVYVFPLTRVGEACTLKVHLRNNSRTTHVLKFVSPREPFYIRHLKYSLRSCHYIAVPVQFKPKVEGMFEDVFVVLTSKYGPIKIRLYGKAIAKK</sequence>
<feature type="domain" description="Cep192-like" evidence="8">
    <location>
        <begin position="1886"/>
        <end position="2059"/>
    </location>
</feature>
<evidence type="ECO:0000256" key="1">
    <source>
        <dbReference type="SAM" id="MobiDB-lite"/>
    </source>
</evidence>